<dbReference type="PANTHER" id="PTHR30011:SF16">
    <property type="entry name" value="C2H2 FINGER DOMAIN TRANSCRIPTION FACTOR (EUROFUNG)-RELATED"/>
    <property type="match status" value="1"/>
</dbReference>
<evidence type="ECO:0000256" key="2">
    <source>
        <dbReference type="ARBA" id="ARBA00022643"/>
    </source>
</evidence>
<accession>A0ABU8NDU0</accession>
<dbReference type="InterPro" id="IPR051260">
    <property type="entry name" value="Diverse_substr_monoxygenases"/>
</dbReference>
<evidence type="ECO:0000313" key="7">
    <source>
        <dbReference type="Proteomes" id="UP001370100"/>
    </source>
</evidence>
<evidence type="ECO:0000259" key="5">
    <source>
        <dbReference type="Pfam" id="PF00296"/>
    </source>
</evidence>
<sequence>MTRTTGLAVGIEIDGDGAHPAAWRCADHPPDTLLTPAHLAEMGRRAEDAGFAFVTLADATAGDPGAGVAGRFDPVTAASFLSARTDALGLVPLVAAAHAEPFHVSNQLSGLDHASVGRAGWLLGTEASAARAAAHGVRHETDAAVLAGEAADVVDAARRLWDSWQEDAIIADEASGRFIDADRVHHVDFRGRSFAIRGPALVPRPPQGQVPVLAPAGTLPPDLVDVDVVAAPSLDDLLGAPTRAPRALAEVEVVLDAGGTPAAERLAALNRHTPWRPGHRLRHVGGPARLVGVLRRLADRFDAVRLIPAVLDVDGAVLADQVLPGLGHHLRRPVPGDTLRDQLGLERPAGRYAS</sequence>
<keyword evidence="2" id="KW-0288">FMN</keyword>
<evidence type="ECO:0000256" key="4">
    <source>
        <dbReference type="ARBA" id="ARBA00023033"/>
    </source>
</evidence>
<gene>
    <name evidence="6" type="ORF">WCD41_25460</name>
</gene>
<evidence type="ECO:0000313" key="6">
    <source>
        <dbReference type="EMBL" id="MEJ2889831.1"/>
    </source>
</evidence>
<feature type="domain" description="Luciferase-like" evidence="5">
    <location>
        <begin position="34"/>
        <end position="217"/>
    </location>
</feature>
<dbReference type="InterPro" id="IPR011251">
    <property type="entry name" value="Luciferase-like_dom"/>
</dbReference>
<evidence type="ECO:0000256" key="1">
    <source>
        <dbReference type="ARBA" id="ARBA00022630"/>
    </source>
</evidence>
<name>A0ABU8NDU0_9PSEU</name>
<dbReference type="SUPFAM" id="SSF51679">
    <property type="entry name" value="Bacterial luciferase-like"/>
    <property type="match status" value="1"/>
</dbReference>
<dbReference type="Gene3D" id="3.20.20.30">
    <property type="entry name" value="Luciferase-like domain"/>
    <property type="match status" value="1"/>
</dbReference>
<dbReference type="RefSeq" id="WP_337717787.1">
    <property type="nucleotide sequence ID" value="NZ_JBBEGL010000008.1"/>
</dbReference>
<dbReference type="EMBL" id="JBBEGL010000008">
    <property type="protein sequence ID" value="MEJ2889831.1"/>
    <property type="molecule type" value="Genomic_DNA"/>
</dbReference>
<proteinExistence type="predicted"/>
<comment type="caution">
    <text evidence="6">The sequence shown here is derived from an EMBL/GenBank/DDBJ whole genome shotgun (WGS) entry which is preliminary data.</text>
</comment>
<dbReference type="PANTHER" id="PTHR30011">
    <property type="entry name" value="ALKANESULFONATE MONOOXYGENASE-RELATED"/>
    <property type="match status" value="1"/>
</dbReference>
<organism evidence="6 7">
    <name type="scientific">Actinomycetospora aeridis</name>
    <dbReference type="NCBI Taxonomy" id="3129231"/>
    <lineage>
        <taxon>Bacteria</taxon>
        <taxon>Bacillati</taxon>
        <taxon>Actinomycetota</taxon>
        <taxon>Actinomycetes</taxon>
        <taxon>Pseudonocardiales</taxon>
        <taxon>Pseudonocardiaceae</taxon>
        <taxon>Actinomycetospora</taxon>
    </lineage>
</organism>
<keyword evidence="4" id="KW-0503">Monooxygenase</keyword>
<dbReference type="InterPro" id="IPR036661">
    <property type="entry name" value="Luciferase-like_sf"/>
</dbReference>
<dbReference type="Proteomes" id="UP001370100">
    <property type="component" value="Unassembled WGS sequence"/>
</dbReference>
<evidence type="ECO:0000256" key="3">
    <source>
        <dbReference type="ARBA" id="ARBA00023002"/>
    </source>
</evidence>
<protein>
    <submittedName>
        <fullName evidence="6">LLM class flavin-dependent oxidoreductase</fullName>
    </submittedName>
</protein>
<reference evidence="6 7" key="1">
    <citation type="submission" date="2024-03" db="EMBL/GenBank/DDBJ databases">
        <title>Actinomycetospora sp. OC33-EN06, a novel actinomycete isolated from wild orchid (Aerides multiflora).</title>
        <authorList>
            <person name="Suriyachadkun C."/>
        </authorList>
    </citation>
    <scope>NUCLEOTIDE SEQUENCE [LARGE SCALE GENOMIC DNA]</scope>
    <source>
        <strain evidence="6 7">OC33-EN06</strain>
    </source>
</reference>
<keyword evidence="3" id="KW-0560">Oxidoreductase</keyword>
<keyword evidence="1" id="KW-0285">Flavoprotein</keyword>
<dbReference type="Pfam" id="PF00296">
    <property type="entry name" value="Bac_luciferase"/>
    <property type="match status" value="1"/>
</dbReference>
<keyword evidence="7" id="KW-1185">Reference proteome</keyword>